<reference evidence="1 2" key="1">
    <citation type="journal article" date="2019" name="Sci. Rep.">
        <title>Orb-weaving spider Araneus ventricosus genome elucidates the spidroin gene catalogue.</title>
        <authorList>
            <person name="Kono N."/>
            <person name="Nakamura H."/>
            <person name="Ohtoshi R."/>
            <person name="Moran D.A.P."/>
            <person name="Shinohara A."/>
            <person name="Yoshida Y."/>
            <person name="Fujiwara M."/>
            <person name="Mori M."/>
            <person name="Tomita M."/>
            <person name="Arakawa K."/>
        </authorList>
    </citation>
    <scope>NUCLEOTIDE SEQUENCE [LARGE SCALE GENOMIC DNA]</scope>
</reference>
<dbReference type="AlphaFoldDB" id="A0A4Y2THE9"/>
<proteinExistence type="predicted"/>
<accession>A0A4Y2THE9</accession>
<dbReference type="EMBL" id="BGPR01027977">
    <property type="protein sequence ID" value="GBN98866.1"/>
    <property type="molecule type" value="Genomic_DNA"/>
</dbReference>
<dbReference type="Proteomes" id="UP000499080">
    <property type="component" value="Unassembled WGS sequence"/>
</dbReference>
<sequence>MSTYRLVAHLEQNTARSGLYRELLLRHHLTASPGALINPLPSPKNSPGNPLTISLETKNQTRTSLSPSSIEKTRLPTSQAVTSLPFRIFSKVRNRSRDVFSHSRNFVSHRYFPLYRDAEISTGDNASRRNDDHTFRKPSGAWSKKATHYISFPFHPLA</sequence>
<name>A0A4Y2THE9_ARAVE</name>
<evidence type="ECO:0000313" key="1">
    <source>
        <dbReference type="EMBL" id="GBN98866.1"/>
    </source>
</evidence>
<evidence type="ECO:0000313" key="2">
    <source>
        <dbReference type="Proteomes" id="UP000499080"/>
    </source>
</evidence>
<gene>
    <name evidence="1" type="ORF">AVEN_256078_1</name>
</gene>
<protein>
    <submittedName>
        <fullName evidence="1">Uncharacterized protein</fullName>
    </submittedName>
</protein>
<keyword evidence="2" id="KW-1185">Reference proteome</keyword>
<organism evidence="1 2">
    <name type="scientific">Araneus ventricosus</name>
    <name type="common">Orbweaver spider</name>
    <name type="synonym">Epeira ventricosa</name>
    <dbReference type="NCBI Taxonomy" id="182803"/>
    <lineage>
        <taxon>Eukaryota</taxon>
        <taxon>Metazoa</taxon>
        <taxon>Ecdysozoa</taxon>
        <taxon>Arthropoda</taxon>
        <taxon>Chelicerata</taxon>
        <taxon>Arachnida</taxon>
        <taxon>Araneae</taxon>
        <taxon>Araneomorphae</taxon>
        <taxon>Entelegynae</taxon>
        <taxon>Araneoidea</taxon>
        <taxon>Araneidae</taxon>
        <taxon>Araneus</taxon>
    </lineage>
</organism>
<comment type="caution">
    <text evidence="1">The sequence shown here is derived from an EMBL/GenBank/DDBJ whole genome shotgun (WGS) entry which is preliminary data.</text>
</comment>